<gene>
    <name evidence="9" type="ORF">HXM90_09750</name>
</gene>
<comment type="similarity">
    <text evidence="2">Belongs to the autoinducer-2 exporter (AI-2E) (TC 2.A.86) family.</text>
</comment>
<keyword evidence="5 8" id="KW-0812">Transmembrane</keyword>
<dbReference type="Proteomes" id="UP000775770">
    <property type="component" value="Unassembled WGS sequence"/>
</dbReference>
<name>A0A930GWW5_9FIRM</name>
<feature type="transmembrane region" description="Helical" evidence="8">
    <location>
        <begin position="313"/>
        <end position="331"/>
    </location>
</feature>
<feature type="transmembrane region" description="Helical" evidence="8">
    <location>
        <begin position="52"/>
        <end position="73"/>
    </location>
</feature>
<sequence>MNWKDLWKKKYLMISVYVLLTALLYHLGSRLVDHLEGIPSLWTRHFSWMSQVTSPLLLGFALAYLLSPLCTILERALGKIPLFQKKEKLRKNLGILLCYLLILLFLVLLASLFVSVLTKNIQLIQGEDFAKGLESVLLLLKSFYEDLNQRVSEIPIAGNDLQEGIRTFLAKLLSFVQNLGSNFISSVGNMGSLIGTLLFGIIFSIYFLADGVKIALYWERIFRLILGEKRVLAFRGFLKDADRAFSGYIRGQMIDGIIMAILVSFSLSLIGVRYAVAIGILTGIGNLIPYVGPFVAYGTTILVCTLYGDFSKLLPAVLALFAIQTVDGNVINPRLLSNSIDIHPLLVIISLIIGGAVGGVLGIFLAAPIASLIKLQVDRMIERGEAKKKDFMLSVEEGVKKKD</sequence>
<proteinExistence type="inferred from homology"/>
<evidence type="ECO:0000256" key="3">
    <source>
        <dbReference type="ARBA" id="ARBA00022448"/>
    </source>
</evidence>
<evidence type="ECO:0000256" key="1">
    <source>
        <dbReference type="ARBA" id="ARBA00004651"/>
    </source>
</evidence>
<feature type="transmembrane region" description="Helical" evidence="8">
    <location>
        <begin position="190"/>
        <end position="209"/>
    </location>
</feature>
<evidence type="ECO:0000256" key="5">
    <source>
        <dbReference type="ARBA" id="ARBA00022692"/>
    </source>
</evidence>
<evidence type="ECO:0000256" key="6">
    <source>
        <dbReference type="ARBA" id="ARBA00022989"/>
    </source>
</evidence>
<evidence type="ECO:0000256" key="7">
    <source>
        <dbReference type="ARBA" id="ARBA00023136"/>
    </source>
</evidence>
<dbReference type="RefSeq" id="WP_304073471.1">
    <property type="nucleotide sequence ID" value="NZ_JABZRA010000216.1"/>
</dbReference>
<feature type="transmembrane region" description="Helical" evidence="8">
    <location>
        <begin position="257"/>
        <end position="281"/>
    </location>
</feature>
<feature type="transmembrane region" description="Helical" evidence="8">
    <location>
        <begin position="343"/>
        <end position="373"/>
    </location>
</feature>
<accession>A0A930GWW5</accession>
<dbReference type="AlphaFoldDB" id="A0A930GWW5"/>
<evidence type="ECO:0000256" key="4">
    <source>
        <dbReference type="ARBA" id="ARBA00022475"/>
    </source>
</evidence>
<keyword evidence="6 8" id="KW-1133">Transmembrane helix</keyword>
<reference evidence="9" key="1">
    <citation type="submission" date="2020-04" db="EMBL/GenBank/DDBJ databases">
        <title>Deep metagenomics examines the oral microbiome during advanced dental caries in children, revealing novel taxa and co-occurrences with host molecules.</title>
        <authorList>
            <person name="Baker J.L."/>
            <person name="Morton J.T."/>
            <person name="Dinis M."/>
            <person name="Alvarez R."/>
            <person name="Tran N.C."/>
            <person name="Knight R."/>
            <person name="Edlund A."/>
        </authorList>
    </citation>
    <scope>NUCLEOTIDE SEQUENCE</scope>
    <source>
        <strain evidence="9">JCVI_38_bin.19</strain>
    </source>
</reference>
<evidence type="ECO:0000313" key="10">
    <source>
        <dbReference type="Proteomes" id="UP000775770"/>
    </source>
</evidence>
<dbReference type="GO" id="GO:0055085">
    <property type="term" value="P:transmembrane transport"/>
    <property type="evidence" value="ECO:0007669"/>
    <property type="project" value="TreeGrafter"/>
</dbReference>
<feature type="transmembrane region" description="Helical" evidence="8">
    <location>
        <begin position="93"/>
        <end position="114"/>
    </location>
</feature>
<evidence type="ECO:0000256" key="8">
    <source>
        <dbReference type="SAM" id="Phobius"/>
    </source>
</evidence>
<dbReference type="PANTHER" id="PTHR21716">
    <property type="entry name" value="TRANSMEMBRANE PROTEIN"/>
    <property type="match status" value="1"/>
</dbReference>
<comment type="subcellular location">
    <subcellularLocation>
        <location evidence="1">Cell membrane</location>
        <topology evidence="1">Multi-pass membrane protein</topology>
    </subcellularLocation>
</comment>
<dbReference type="PANTHER" id="PTHR21716:SF53">
    <property type="entry name" value="PERMEASE PERM-RELATED"/>
    <property type="match status" value="1"/>
</dbReference>
<dbReference type="Pfam" id="PF01594">
    <property type="entry name" value="AI-2E_transport"/>
    <property type="match status" value="1"/>
</dbReference>
<keyword evidence="7 8" id="KW-0472">Membrane</keyword>
<feature type="transmembrane region" description="Helical" evidence="8">
    <location>
        <begin position="12"/>
        <end position="32"/>
    </location>
</feature>
<evidence type="ECO:0000313" key="9">
    <source>
        <dbReference type="EMBL" id="MBF1273674.1"/>
    </source>
</evidence>
<protein>
    <submittedName>
        <fullName evidence="9">AI-2E family transporter</fullName>
    </submittedName>
</protein>
<dbReference type="GO" id="GO:0005886">
    <property type="term" value="C:plasma membrane"/>
    <property type="evidence" value="ECO:0007669"/>
    <property type="project" value="UniProtKB-SubCell"/>
</dbReference>
<comment type="caution">
    <text evidence="9">The sequence shown here is derived from an EMBL/GenBank/DDBJ whole genome shotgun (WGS) entry which is preliminary data.</text>
</comment>
<keyword evidence="3" id="KW-0813">Transport</keyword>
<dbReference type="EMBL" id="JABZRA010000216">
    <property type="protein sequence ID" value="MBF1273674.1"/>
    <property type="molecule type" value="Genomic_DNA"/>
</dbReference>
<keyword evidence="4" id="KW-1003">Cell membrane</keyword>
<organism evidence="9 10">
    <name type="scientific">Oribacterium sinus</name>
    <dbReference type="NCBI Taxonomy" id="237576"/>
    <lineage>
        <taxon>Bacteria</taxon>
        <taxon>Bacillati</taxon>
        <taxon>Bacillota</taxon>
        <taxon>Clostridia</taxon>
        <taxon>Lachnospirales</taxon>
        <taxon>Lachnospiraceae</taxon>
        <taxon>Oribacterium</taxon>
    </lineage>
</organism>
<evidence type="ECO:0000256" key="2">
    <source>
        <dbReference type="ARBA" id="ARBA00009773"/>
    </source>
</evidence>
<dbReference type="InterPro" id="IPR002549">
    <property type="entry name" value="AI-2E-like"/>
</dbReference>